<comment type="similarity">
    <text evidence="1">Belongs to the SAPS family.</text>
</comment>
<feature type="coiled-coil region" evidence="3">
    <location>
        <begin position="891"/>
        <end position="918"/>
    </location>
</feature>
<feature type="region of interest" description="Disordered" evidence="4">
    <location>
        <begin position="569"/>
        <end position="589"/>
    </location>
</feature>
<dbReference type="GO" id="GO:0019888">
    <property type="term" value="F:protein phosphatase regulator activity"/>
    <property type="evidence" value="ECO:0007669"/>
    <property type="project" value="TreeGrafter"/>
</dbReference>
<proteinExistence type="inferred from homology"/>
<dbReference type="RefSeq" id="XP_004032005.1">
    <property type="nucleotide sequence ID" value="XM_004031957.1"/>
</dbReference>
<evidence type="ECO:0000256" key="4">
    <source>
        <dbReference type="SAM" id="MobiDB-lite"/>
    </source>
</evidence>
<dbReference type="InterPro" id="IPR016024">
    <property type="entry name" value="ARM-type_fold"/>
</dbReference>
<gene>
    <name evidence="5" type="ORF">IMG5_132650</name>
</gene>
<feature type="region of interest" description="Disordered" evidence="4">
    <location>
        <begin position="653"/>
        <end position="796"/>
    </location>
</feature>
<dbReference type="GO" id="GO:0019903">
    <property type="term" value="F:protein phosphatase binding"/>
    <property type="evidence" value="ECO:0007669"/>
    <property type="project" value="InterPro"/>
</dbReference>
<dbReference type="OrthoDB" id="313574at2759"/>
<keyword evidence="6" id="KW-1185">Reference proteome</keyword>
<feature type="compositionally biased region" description="Acidic residues" evidence="4">
    <location>
        <begin position="778"/>
        <end position="792"/>
    </location>
</feature>
<evidence type="ECO:0000313" key="5">
    <source>
        <dbReference type="EMBL" id="EGR30418.1"/>
    </source>
</evidence>
<organism evidence="5 6">
    <name type="scientific">Ichthyophthirius multifiliis</name>
    <name type="common">White spot disease agent</name>
    <name type="synonym">Ich</name>
    <dbReference type="NCBI Taxonomy" id="5932"/>
    <lineage>
        <taxon>Eukaryota</taxon>
        <taxon>Sar</taxon>
        <taxon>Alveolata</taxon>
        <taxon>Ciliophora</taxon>
        <taxon>Intramacronucleata</taxon>
        <taxon>Oligohymenophorea</taxon>
        <taxon>Hymenostomatida</taxon>
        <taxon>Ophryoglenina</taxon>
        <taxon>Ichthyophthirius</taxon>
    </lineage>
</organism>
<feature type="compositionally biased region" description="Basic and acidic residues" evidence="4">
    <location>
        <begin position="723"/>
        <end position="777"/>
    </location>
</feature>
<evidence type="ECO:0000256" key="3">
    <source>
        <dbReference type="SAM" id="Coils"/>
    </source>
</evidence>
<dbReference type="PANTHER" id="PTHR12634">
    <property type="entry name" value="SIT4 YEAST -ASSOCIATING PROTEIN-RELATED"/>
    <property type="match status" value="1"/>
</dbReference>
<dbReference type="Pfam" id="PF04499">
    <property type="entry name" value="SAPS"/>
    <property type="match status" value="1"/>
</dbReference>
<evidence type="ECO:0000313" key="6">
    <source>
        <dbReference type="Proteomes" id="UP000008983"/>
    </source>
</evidence>
<accession>G0QWI9</accession>
<evidence type="ECO:0008006" key="7">
    <source>
        <dbReference type="Google" id="ProtNLM"/>
    </source>
</evidence>
<dbReference type="OMA" id="CCNERIR"/>
<name>G0QWI9_ICHMU</name>
<keyword evidence="2" id="KW-0131">Cell cycle</keyword>
<sequence>MMLSFFQSQRLTAACEEENVCKKKYNWPNMNKLFEFIENKININEVLSNYFMNLILNLLKTKQNSMIEYLILQEDVLENIMKHIYNDSILIIARNAFLVENAKQGKQGALLVSRIQERKIEIIEKEIFNFQEMQDDQVLNFSSLICEIIGKYFIIVDGQQLIDLITSNKIILQIFEMFLKGKKIVRKCCLDIIRAVCVYYGDSSANFMKSYQEGSEHYEIMLVQFEEMQFFQSLKNHFGEFQKILELKEEEKYCGVERLKIIEIYQAIVFIQFPFVSSVLKENGGFGKIWEVFFKFQWNNIMQLKVLEFLRGILENLDKNKYLKEYLREIQEKSRLVDFMIENTQSLQFVFNKERKINKGFLGNVVRMGEMLDRFFIKCREQSTNTEFLGYRNGKWISFMENLDLLREKGCRDLGKFEDFLDGVGIGNVDNQEDEMAIYKEYERQQMSQKMRQKASYKEQVLLKKYFLLKVQVGGGNNQCCIEKDKDEQVKLDEEKMKKEEEQKKVEKLVKQNDYEKQKKKEEEEKLKKEEEERLIKEQEEQEEILKKEEERKKEEQERLKQVEEKLKREEEQKLKEEEEKRNKEEKQLQEELLLQEQEQQRKQEELEIQIKQEQDQQKLEQLLKQQQQEEEEFKFKKQQEEIQKILDEVRNKQEKEKQIQLEEEERLKKDEEEEKKRLKKKQEEEERKQKEEQERLKKEDDNKRKQKQEEEETLKQQQEQEEEKKKKQEEEEKRFQEKYRQQLEIEEQLRQQQQQEEKENRKDNKNDTEQEKKNSEEVNEDEYNLDDEEEDQNRQQMINKLKEKLITQEEKNQKLKNIDLSMASQEQQYKGFKKQQQFKFQDEKEEELIFNHKQKKQEKGFLKKKNQFKGFMRQENAIIQLEEDYSPSNKNQKQLTYEEIQEQIDEIKQKYDKVYEENCKFLDQDLKNKQLRESYKDMQQNNLAYYHDQFFRISQEQKVGQEDIYLKREKEMLLIKIQFQMEQKIWQTKQYDQGKILQLMDWQKNFLENIQNQYVDVENQIKISFQNQIKKQHQKQLELNLRFAFKKKSSLSFLKERIYFQRQFQKIVVY</sequence>
<keyword evidence="3" id="KW-0175">Coiled coil</keyword>
<evidence type="ECO:0000256" key="2">
    <source>
        <dbReference type="ARBA" id="ARBA00023306"/>
    </source>
</evidence>
<dbReference type="PANTHER" id="PTHR12634:SF8">
    <property type="entry name" value="FIERY MOUNTAIN, ISOFORM D"/>
    <property type="match status" value="1"/>
</dbReference>
<dbReference type="InParanoid" id="G0QWI9"/>
<dbReference type="eggNOG" id="KOG4475">
    <property type="taxonomic scope" value="Eukaryota"/>
</dbReference>
<dbReference type="EMBL" id="GL983997">
    <property type="protein sequence ID" value="EGR30418.1"/>
    <property type="molecule type" value="Genomic_DNA"/>
</dbReference>
<dbReference type="STRING" id="857967.G0QWI9"/>
<dbReference type="Proteomes" id="UP000008983">
    <property type="component" value="Unassembled WGS sequence"/>
</dbReference>
<dbReference type="InterPro" id="IPR007587">
    <property type="entry name" value="SAPS"/>
</dbReference>
<dbReference type="GeneID" id="14906528"/>
<protein>
    <recommendedName>
        <fullName evidence="7">Armadillo-type fold</fullName>
    </recommendedName>
</protein>
<dbReference type="SUPFAM" id="SSF48371">
    <property type="entry name" value="ARM repeat"/>
    <property type="match status" value="1"/>
</dbReference>
<dbReference type="AlphaFoldDB" id="G0QWI9"/>
<evidence type="ECO:0000256" key="1">
    <source>
        <dbReference type="ARBA" id="ARBA00006180"/>
    </source>
</evidence>
<feature type="compositionally biased region" description="Basic and acidic residues" evidence="4">
    <location>
        <begin position="653"/>
        <end position="704"/>
    </location>
</feature>
<reference evidence="5 6" key="1">
    <citation type="submission" date="2011-07" db="EMBL/GenBank/DDBJ databases">
        <authorList>
            <person name="Coyne R."/>
            <person name="Brami D."/>
            <person name="Johnson J."/>
            <person name="Hostetler J."/>
            <person name="Hannick L."/>
            <person name="Clark T."/>
            <person name="Cassidy-Hanley D."/>
            <person name="Inman J."/>
        </authorList>
    </citation>
    <scope>NUCLEOTIDE SEQUENCE [LARGE SCALE GENOMIC DNA]</scope>
    <source>
        <strain evidence="5 6">G5</strain>
    </source>
</reference>